<organism evidence="2 3">
    <name type="scientific">Alkalihalobacillus trypoxylicola</name>
    <dbReference type="NCBI Taxonomy" id="519424"/>
    <lineage>
        <taxon>Bacteria</taxon>
        <taxon>Bacillati</taxon>
        <taxon>Bacillota</taxon>
        <taxon>Bacilli</taxon>
        <taxon>Bacillales</taxon>
        <taxon>Bacillaceae</taxon>
        <taxon>Alkalihalobacillus</taxon>
    </lineage>
</organism>
<evidence type="ECO:0000256" key="1">
    <source>
        <dbReference type="ARBA" id="ARBA00022679"/>
    </source>
</evidence>
<dbReference type="InterPro" id="IPR029044">
    <property type="entry name" value="Nucleotide-diphossugar_trans"/>
</dbReference>
<dbReference type="SUPFAM" id="SSF53448">
    <property type="entry name" value="Nucleotide-diphospho-sugar transferases"/>
    <property type="match status" value="1"/>
</dbReference>
<dbReference type="PANTHER" id="PTHR32385:SF15">
    <property type="entry name" value="INOSITOL PHOSPHOCERAMIDE MANNOSYLTRANSFERASE 1"/>
    <property type="match status" value="1"/>
</dbReference>
<dbReference type="InterPro" id="IPR051706">
    <property type="entry name" value="Glycosyltransferase_domain"/>
</dbReference>
<dbReference type="STRING" id="519424.AZF04_10730"/>
<dbReference type="Gene3D" id="3.90.550.20">
    <property type="match status" value="1"/>
</dbReference>
<dbReference type="Proteomes" id="UP000075806">
    <property type="component" value="Unassembled WGS sequence"/>
</dbReference>
<dbReference type="GO" id="GO:0000030">
    <property type="term" value="F:mannosyltransferase activity"/>
    <property type="evidence" value="ECO:0007669"/>
    <property type="project" value="TreeGrafter"/>
</dbReference>
<comment type="caution">
    <text evidence="2">The sequence shown here is derived from an EMBL/GenBank/DDBJ whole genome shotgun (WGS) entry which is preliminary data.</text>
</comment>
<dbReference type="RefSeq" id="WP_061949788.1">
    <property type="nucleotide sequence ID" value="NZ_LTAO01000036.1"/>
</dbReference>
<evidence type="ECO:0000313" key="3">
    <source>
        <dbReference type="Proteomes" id="UP000075806"/>
    </source>
</evidence>
<sequence length="246" mass="29328">MDENRYIPKIIHYCWFGSQEKPKMVQQCMDSWKKQLPTYQFKEWNEENFNMNQNQYVSQAFAAKKFAFVSDYVRVYALYHEGGIYLDTDVEVFQSFDPLLKHHSFWGFEQEHFIATSTIGSVKGNQWFKDFLNMYDRMPFLLNDGSYNELTNVALITKKLEEEGLVRDGHFQELKNIGAFYPQEYFSPYDYINCRNLSSEKTYTLHHFHKSWLPLTARLKGNIKKTAAKWIGGENIKRIREMVLRN</sequence>
<evidence type="ECO:0000313" key="2">
    <source>
        <dbReference type="EMBL" id="KYG27658.1"/>
    </source>
</evidence>
<keyword evidence="1 2" id="KW-0808">Transferase</keyword>
<dbReference type="Pfam" id="PF04488">
    <property type="entry name" value="Gly_transf_sug"/>
    <property type="match status" value="1"/>
</dbReference>
<dbReference type="EMBL" id="LTAO01000036">
    <property type="protein sequence ID" value="KYG27658.1"/>
    <property type="molecule type" value="Genomic_DNA"/>
</dbReference>
<name>A0A162D118_9BACI</name>
<accession>A0A162D118</accession>
<keyword evidence="3" id="KW-1185">Reference proteome</keyword>
<dbReference type="InterPro" id="IPR007577">
    <property type="entry name" value="GlycoTrfase_DXD_sugar-bd_CS"/>
</dbReference>
<dbReference type="AlphaFoldDB" id="A0A162D118"/>
<dbReference type="GO" id="GO:0051999">
    <property type="term" value="P:mannosyl-inositol phosphorylceramide biosynthetic process"/>
    <property type="evidence" value="ECO:0007669"/>
    <property type="project" value="TreeGrafter"/>
</dbReference>
<protein>
    <submittedName>
        <fullName evidence="2">Glycosyl transferase</fullName>
    </submittedName>
</protein>
<proteinExistence type="predicted"/>
<dbReference type="PANTHER" id="PTHR32385">
    <property type="entry name" value="MANNOSYL PHOSPHORYLINOSITOL CERAMIDE SYNTHASE"/>
    <property type="match status" value="1"/>
</dbReference>
<dbReference type="OrthoDB" id="9802987at2"/>
<dbReference type="GO" id="GO:0016020">
    <property type="term" value="C:membrane"/>
    <property type="evidence" value="ECO:0007669"/>
    <property type="project" value="GOC"/>
</dbReference>
<reference evidence="2" key="1">
    <citation type="submission" date="2016-02" db="EMBL/GenBank/DDBJ databases">
        <title>Genome sequence of Bacillus trypoxylicola KCTC 13244(T).</title>
        <authorList>
            <person name="Jeong H."/>
            <person name="Park S.-H."/>
            <person name="Choi S.-K."/>
        </authorList>
    </citation>
    <scope>NUCLEOTIDE SEQUENCE [LARGE SCALE GENOMIC DNA]</scope>
    <source>
        <strain evidence="2">KCTC 13244</strain>
    </source>
</reference>
<gene>
    <name evidence="2" type="ORF">AZF04_10730</name>
</gene>